<dbReference type="RefSeq" id="WP_111276019.1">
    <property type="nucleotide sequence ID" value="NZ_QFYS01000004.1"/>
</dbReference>
<dbReference type="GO" id="GO:0000155">
    <property type="term" value="F:phosphorelay sensor kinase activity"/>
    <property type="evidence" value="ECO:0007669"/>
    <property type="project" value="InterPro"/>
</dbReference>
<dbReference type="PANTHER" id="PTHR43065:SF49">
    <property type="entry name" value="HISTIDINE KINASE"/>
    <property type="match status" value="1"/>
</dbReference>
<dbReference type="InterPro" id="IPR004358">
    <property type="entry name" value="Sig_transdc_His_kin-like_C"/>
</dbReference>
<dbReference type="InterPro" id="IPR003661">
    <property type="entry name" value="HisK_dim/P_dom"/>
</dbReference>
<evidence type="ECO:0000259" key="4">
    <source>
        <dbReference type="PROSITE" id="PS50109"/>
    </source>
</evidence>
<dbReference type="InterPro" id="IPR005467">
    <property type="entry name" value="His_kinase_dom"/>
</dbReference>
<sequence length="248" mass="25176">MAFDGFAERSPAARPADELAVLQRQAGVLAHDFNNLLAVILAANEALASRLPEGSDGRELAELSQDAAERGAELLQRLVDLTRPGPAPSLVDGAEAVCAAARMARLSAPRGVTVTATASEPALLCAAPPIDLDSALLNLCVNAGHAMPDGGDMVLAADGVELTPLAAADLGLSPGRYVAFSVADTGVGMSPEVLARATEARFTTRGACGGSGLGLSSVQDFVHRAGGALRLVSAEGRGTTAIIYLPRA</sequence>
<dbReference type="CDD" id="cd00082">
    <property type="entry name" value="HisKA"/>
    <property type="match status" value="1"/>
</dbReference>
<dbReference type="PROSITE" id="PS50109">
    <property type="entry name" value="HIS_KIN"/>
    <property type="match status" value="1"/>
</dbReference>
<dbReference type="InterPro" id="IPR036097">
    <property type="entry name" value="HisK_dim/P_sf"/>
</dbReference>
<evidence type="ECO:0000313" key="6">
    <source>
        <dbReference type="Proteomes" id="UP000249524"/>
    </source>
</evidence>
<dbReference type="EMBL" id="QFYS01000004">
    <property type="protein sequence ID" value="RAK65423.1"/>
    <property type="molecule type" value="Genomic_DNA"/>
</dbReference>
<accession>A0A328BE79</accession>
<dbReference type="Proteomes" id="UP000249524">
    <property type="component" value="Unassembled WGS sequence"/>
</dbReference>
<dbReference type="SMART" id="SM00387">
    <property type="entry name" value="HATPase_c"/>
    <property type="match status" value="1"/>
</dbReference>
<dbReference type="SUPFAM" id="SSF55874">
    <property type="entry name" value="ATPase domain of HSP90 chaperone/DNA topoisomerase II/histidine kinase"/>
    <property type="match status" value="1"/>
</dbReference>
<keyword evidence="3" id="KW-0597">Phosphoprotein</keyword>
<dbReference type="SUPFAM" id="SSF47384">
    <property type="entry name" value="Homodimeric domain of signal transducing histidine kinase"/>
    <property type="match status" value="1"/>
</dbReference>
<evidence type="ECO:0000256" key="2">
    <source>
        <dbReference type="ARBA" id="ARBA00012438"/>
    </source>
</evidence>
<dbReference type="Gene3D" id="1.10.287.130">
    <property type="match status" value="1"/>
</dbReference>
<feature type="domain" description="Histidine kinase" evidence="4">
    <location>
        <begin position="28"/>
        <end position="248"/>
    </location>
</feature>
<comment type="catalytic activity">
    <reaction evidence="1">
        <text>ATP + protein L-histidine = ADP + protein N-phospho-L-histidine.</text>
        <dbReference type="EC" id="2.7.13.3"/>
    </reaction>
</comment>
<dbReference type="InterPro" id="IPR036890">
    <property type="entry name" value="HATPase_C_sf"/>
</dbReference>
<dbReference type="AlphaFoldDB" id="A0A328BE79"/>
<dbReference type="Pfam" id="PF00512">
    <property type="entry name" value="HisKA"/>
    <property type="match status" value="1"/>
</dbReference>
<evidence type="ECO:0000256" key="1">
    <source>
        <dbReference type="ARBA" id="ARBA00000085"/>
    </source>
</evidence>
<evidence type="ECO:0000256" key="3">
    <source>
        <dbReference type="ARBA" id="ARBA00022553"/>
    </source>
</evidence>
<protein>
    <recommendedName>
        <fullName evidence="2">histidine kinase</fullName>
        <ecNumber evidence="2">2.7.13.3</ecNumber>
    </recommendedName>
</protein>
<comment type="caution">
    <text evidence="5">The sequence shown here is derived from an EMBL/GenBank/DDBJ whole genome shotgun (WGS) entry which is preliminary data.</text>
</comment>
<name>A0A328BE79_9CAUL</name>
<reference evidence="5 6" key="1">
    <citation type="submission" date="2018-05" db="EMBL/GenBank/DDBJ databases">
        <authorList>
            <person name="Lanie J.A."/>
            <person name="Ng W.-L."/>
            <person name="Kazmierczak K.M."/>
            <person name="Andrzejewski T.M."/>
            <person name="Davidsen T.M."/>
            <person name="Wayne K.J."/>
            <person name="Tettelin H."/>
            <person name="Glass J.I."/>
            <person name="Rusch D."/>
            <person name="Podicherti R."/>
            <person name="Tsui H.-C.T."/>
            <person name="Winkler M.E."/>
        </authorList>
    </citation>
    <scope>NUCLEOTIDE SEQUENCE [LARGE SCALE GENOMIC DNA]</scope>
    <source>
        <strain evidence="5 6">BUT-10</strain>
    </source>
</reference>
<proteinExistence type="predicted"/>
<evidence type="ECO:0000313" key="5">
    <source>
        <dbReference type="EMBL" id="RAK65423.1"/>
    </source>
</evidence>
<dbReference type="PRINTS" id="PR00344">
    <property type="entry name" value="BCTRLSENSOR"/>
</dbReference>
<gene>
    <name evidence="5" type="ORF">DJ019_10675</name>
</gene>
<dbReference type="InterPro" id="IPR003594">
    <property type="entry name" value="HATPase_dom"/>
</dbReference>
<keyword evidence="6" id="KW-1185">Reference proteome</keyword>
<dbReference type="Pfam" id="PF02518">
    <property type="entry name" value="HATPase_c"/>
    <property type="match status" value="1"/>
</dbReference>
<dbReference type="PANTHER" id="PTHR43065">
    <property type="entry name" value="SENSOR HISTIDINE KINASE"/>
    <property type="match status" value="1"/>
</dbReference>
<dbReference type="SMART" id="SM00388">
    <property type="entry name" value="HisKA"/>
    <property type="match status" value="1"/>
</dbReference>
<dbReference type="OrthoDB" id="7284568at2"/>
<dbReference type="Gene3D" id="3.30.565.10">
    <property type="entry name" value="Histidine kinase-like ATPase, C-terminal domain"/>
    <property type="match status" value="1"/>
</dbReference>
<organism evidence="5 6">
    <name type="scientific">Phenylobacterium kunshanense</name>
    <dbReference type="NCBI Taxonomy" id="1445034"/>
    <lineage>
        <taxon>Bacteria</taxon>
        <taxon>Pseudomonadati</taxon>
        <taxon>Pseudomonadota</taxon>
        <taxon>Alphaproteobacteria</taxon>
        <taxon>Caulobacterales</taxon>
        <taxon>Caulobacteraceae</taxon>
        <taxon>Phenylobacterium</taxon>
    </lineage>
</organism>
<dbReference type="EC" id="2.7.13.3" evidence="2"/>